<dbReference type="Pfam" id="PF24379">
    <property type="entry name" value="DUF7535"/>
    <property type="match status" value="1"/>
</dbReference>
<dbReference type="RefSeq" id="WP_379698674.1">
    <property type="nucleotide sequence ID" value="NZ_JBHSXH010000015.1"/>
</dbReference>
<sequence>MSDEDQSGLLKRAYRTVTPGFGSHEDRGMDSLGWTMFLLVVVLFIPFLPLLLAVWLVTKVFDAIAGRGSAEE</sequence>
<evidence type="ECO:0000313" key="3">
    <source>
        <dbReference type="Proteomes" id="UP001596408"/>
    </source>
</evidence>
<keyword evidence="3" id="KW-1185">Reference proteome</keyword>
<dbReference type="Proteomes" id="UP001596408">
    <property type="component" value="Unassembled WGS sequence"/>
</dbReference>
<protein>
    <submittedName>
        <fullName evidence="2">Uncharacterized protein</fullName>
    </submittedName>
</protein>
<accession>A0ABD5U4Q0</accession>
<organism evidence="2 3">
    <name type="scientific">Halopelagius fulvigenes</name>
    <dbReference type="NCBI Taxonomy" id="1198324"/>
    <lineage>
        <taxon>Archaea</taxon>
        <taxon>Methanobacteriati</taxon>
        <taxon>Methanobacteriota</taxon>
        <taxon>Stenosarchaea group</taxon>
        <taxon>Halobacteria</taxon>
        <taxon>Halobacteriales</taxon>
        <taxon>Haloferacaceae</taxon>
    </lineage>
</organism>
<dbReference type="EMBL" id="JBHSXH010000015">
    <property type="protein sequence ID" value="MFC6826692.1"/>
    <property type="molecule type" value="Genomic_DNA"/>
</dbReference>
<evidence type="ECO:0000313" key="2">
    <source>
        <dbReference type="EMBL" id="MFC6826692.1"/>
    </source>
</evidence>
<evidence type="ECO:0000256" key="1">
    <source>
        <dbReference type="SAM" id="Phobius"/>
    </source>
</evidence>
<feature type="transmembrane region" description="Helical" evidence="1">
    <location>
        <begin position="34"/>
        <end position="57"/>
    </location>
</feature>
<name>A0ABD5U4Q0_9EURY</name>
<keyword evidence="1" id="KW-0472">Membrane</keyword>
<reference evidence="2 3" key="1">
    <citation type="journal article" date="2019" name="Int. J. Syst. Evol. Microbiol.">
        <title>The Global Catalogue of Microorganisms (GCM) 10K type strain sequencing project: providing services to taxonomists for standard genome sequencing and annotation.</title>
        <authorList>
            <consortium name="The Broad Institute Genomics Platform"/>
            <consortium name="The Broad Institute Genome Sequencing Center for Infectious Disease"/>
            <person name="Wu L."/>
            <person name="Ma J."/>
        </authorList>
    </citation>
    <scope>NUCLEOTIDE SEQUENCE [LARGE SCALE GENOMIC DNA]</scope>
    <source>
        <strain evidence="2 3">YIM 94188</strain>
    </source>
</reference>
<dbReference type="AlphaFoldDB" id="A0ABD5U4Q0"/>
<dbReference type="InterPro" id="IPR055957">
    <property type="entry name" value="DUF7535"/>
</dbReference>
<gene>
    <name evidence="2" type="ORF">ACFQEV_17085</name>
</gene>
<keyword evidence="1" id="KW-0812">Transmembrane</keyword>
<proteinExistence type="predicted"/>
<comment type="caution">
    <text evidence="2">The sequence shown here is derived from an EMBL/GenBank/DDBJ whole genome shotgun (WGS) entry which is preliminary data.</text>
</comment>
<keyword evidence="1" id="KW-1133">Transmembrane helix</keyword>